<keyword evidence="3" id="KW-1185">Reference proteome</keyword>
<feature type="compositionally biased region" description="Basic and acidic residues" evidence="1">
    <location>
        <begin position="89"/>
        <end position="103"/>
    </location>
</feature>
<sequence length="184" mass="20862">MTVSKQKQLTTLAITEDYLHGKNVAETEVDKTAKTRQGSVSAEKLLKAVEKSQKDSEAETSEEEEADIDLDPIDDVLDSETRAKVEKLKKSGFLEHSGGRIRYEPTGGFDMTSIRVKKKRTRRRRNKSSANESGNPNTKTNANTNTKANNNRNKDSKTKYNKKDNPIDNKESSQNELQNWWDKN</sequence>
<feature type="region of interest" description="Disordered" evidence="1">
    <location>
        <begin position="48"/>
        <end position="74"/>
    </location>
</feature>
<reference evidence="2 3" key="1">
    <citation type="journal article" date="2013" name="Curr. Biol.">
        <title>The Genome of the Foraminiferan Reticulomyxa filosa.</title>
        <authorList>
            <person name="Glockner G."/>
            <person name="Hulsmann N."/>
            <person name="Schleicher M."/>
            <person name="Noegel A.A."/>
            <person name="Eichinger L."/>
            <person name="Gallinger C."/>
            <person name="Pawlowski J."/>
            <person name="Sierra R."/>
            <person name="Euteneuer U."/>
            <person name="Pillet L."/>
            <person name="Moustafa A."/>
            <person name="Platzer M."/>
            <person name="Groth M."/>
            <person name="Szafranski K."/>
            <person name="Schliwa M."/>
        </authorList>
    </citation>
    <scope>NUCLEOTIDE SEQUENCE [LARGE SCALE GENOMIC DNA]</scope>
</reference>
<feature type="compositionally biased region" description="Basic and acidic residues" evidence="1">
    <location>
        <begin position="152"/>
        <end position="173"/>
    </location>
</feature>
<protein>
    <submittedName>
        <fullName evidence="2">Ribonuclease E</fullName>
    </submittedName>
</protein>
<dbReference type="AlphaFoldDB" id="X6N3W1"/>
<feature type="region of interest" description="Disordered" evidence="1">
    <location>
        <begin position="89"/>
        <end position="184"/>
    </location>
</feature>
<evidence type="ECO:0000256" key="1">
    <source>
        <dbReference type="SAM" id="MobiDB-lite"/>
    </source>
</evidence>
<name>X6N3W1_RETFI</name>
<comment type="caution">
    <text evidence="2">The sequence shown here is derived from an EMBL/GenBank/DDBJ whole genome shotgun (WGS) entry which is preliminary data.</text>
</comment>
<dbReference type="EMBL" id="ASPP01012301">
    <property type="protein sequence ID" value="ETO20741.1"/>
    <property type="molecule type" value="Genomic_DNA"/>
</dbReference>
<accession>X6N3W1</accession>
<feature type="compositionally biased region" description="Basic and acidic residues" evidence="1">
    <location>
        <begin position="48"/>
        <end position="57"/>
    </location>
</feature>
<organism evidence="2 3">
    <name type="scientific">Reticulomyxa filosa</name>
    <dbReference type="NCBI Taxonomy" id="46433"/>
    <lineage>
        <taxon>Eukaryota</taxon>
        <taxon>Sar</taxon>
        <taxon>Rhizaria</taxon>
        <taxon>Retaria</taxon>
        <taxon>Foraminifera</taxon>
        <taxon>Monothalamids</taxon>
        <taxon>Reticulomyxidae</taxon>
        <taxon>Reticulomyxa</taxon>
    </lineage>
</organism>
<proteinExistence type="predicted"/>
<feature type="compositionally biased region" description="Basic residues" evidence="1">
    <location>
        <begin position="115"/>
        <end position="127"/>
    </location>
</feature>
<evidence type="ECO:0000313" key="3">
    <source>
        <dbReference type="Proteomes" id="UP000023152"/>
    </source>
</evidence>
<gene>
    <name evidence="2" type="ORF">RFI_16477</name>
</gene>
<feature type="compositionally biased region" description="Low complexity" evidence="1">
    <location>
        <begin position="135"/>
        <end position="151"/>
    </location>
</feature>
<dbReference type="Proteomes" id="UP000023152">
    <property type="component" value="Unassembled WGS sequence"/>
</dbReference>
<feature type="compositionally biased region" description="Acidic residues" evidence="1">
    <location>
        <begin position="58"/>
        <end position="74"/>
    </location>
</feature>
<evidence type="ECO:0000313" key="2">
    <source>
        <dbReference type="EMBL" id="ETO20741.1"/>
    </source>
</evidence>